<evidence type="ECO:0000256" key="1">
    <source>
        <dbReference type="ARBA" id="ARBA00023157"/>
    </source>
</evidence>
<evidence type="ECO:0000259" key="4">
    <source>
        <dbReference type="PROSITE" id="PS50240"/>
    </source>
</evidence>
<evidence type="ECO:0000259" key="5">
    <source>
        <dbReference type="PROSITE" id="PS50835"/>
    </source>
</evidence>
<protein>
    <submittedName>
        <fullName evidence="6">Glandular kallikrein, prostatic-like</fullName>
    </submittedName>
</protein>
<evidence type="ECO:0000256" key="2">
    <source>
        <dbReference type="ARBA" id="ARBA00024195"/>
    </source>
</evidence>
<name>A0A6P7G1W8_DIAVI</name>
<feature type="domain" description="Ig-like" evidence="5">
    <location>
        <begin position="191"/>
        <end position="265"/>
    </location>
</feature>
<feature type="signal peptide" evidence="3">
    <location>
        <begin position="1"/>
        <end position="21"/>
    </location>
</feature>
<dbReference type="AlphaFoldDB" id="A0A6P7G1W8"/>
<keyword evidence="3" id="KW-0732">Signal</keyword>
<dbReference type="RefSeq" id="XP_028142871.1">
    <property type="nucleotide sequence ID" value="XM_028287070.1"/>
</dbReference>
<sequence>MFAFIFLCLLLQTLTFPPTLGRDADQNEYPFIVAVESCDFPVCYPQCAGVVLSKSWILTLGSCAYVATNFDHYRINAGVVNVTSEGAQLRDIEKALLHPEFNYFQPFSPNNIGLLKLKTPLNLGDSVQPGVLPTQGSDVPLGKVTQLGWYVNKGERDIPVSVENLETADTAMIDFDVCMAVVEPSMDYKFPDFAQTLFCTGDFTGREDLCFVSNGSPTIQEGVVVGIYYSPTLACGVMGSAMLTLKTGPYVSWIQENIDEDIRLA</sequence>
<dbReference type="PROSITE" id="PS50835">
    <property type="entry name" value="IG_LIKE"/>
    <property type="match status" value="1"/>
</dbReference>
<organism evidence="6">
    <name type="scientific">Diabrotica virgifera virgifera</name>
    <name type="common">western corn rootworm</name>
    <dbReference type="NCBI Taxonomy" id="50390"/>
    <lineage>
        <taxon>Eukaryota</taxon>
        <taxon>Metazoa</taxon>
        <taxon>Ecdysozoa</taxon>
        <taxon>Arthropoda</taxon>
        <taxon>Hexapoda</taxon>
        <taxon>Insecta</taxon>
        <taxon>Pterygota</taxon>
        <taxon>Neoptera</taxon>
        <taxon>Endopterygota</taxon>
        <taxon>Coleoptera</taxon>
        <taxon>Polyphaga</taxon>
        <taxon>Cucujiformia</taxon>
        <taxon>Chrysomeloidea</taxon>
        <taxon>Chrysomelidae</taxon>
        <taxon>Galerucinae</taxon>
        <taxon>Diabroticina</taxon>
        <taxon>Diabroticites</taxon>
        <taxon>Diabrotica</taxon>
    </lineage>
</organism>
<dbReference type="InterPro" id="IPR001254">
    <property type="entry name" value="Trypsin_dom"/>
</dbReference>
<dbReference type="SUPFAM" id="SSF50494">
    <property type="entry name" value="Trypsin-like serine proteases"/>
    <property type="match status" value="1"/>
</dbReference>
<proteinExistence type="inferred from homology"/>
<dbReference type="SMART" id="SM00020">
    <property type="entry name" value="Tryp_SPc"/>
    <property type="match status" value="1"/>
</dbReference>
<gene>
    <name evidence="6" type="primary">LOC114336712</name>
</gene>
<evidence type="ECO:0000313" key="6">
    <source>
        <dbReference type="RefSeq" id="XP_028142871.1"/>
    </source>
</evidence>
<dbReference type="PANTHER" id="PTHR24256">
    <property type="entry name" value="TRYPTASE-RELATED"/>
    <property type="match status" value="1"/>
</dbReference>
<dbReference type="Pfam" id="PF00089">
    <property type="entry name" value="Trypsin"/>
    <property type="match status" value="1"/>
</dbReference>
<dbReference type="PROSITE" id="PS50240">
    <property type="entry name" value="TRYPSIN_DOM"/>
    <property type="match status" value="1"/>
</dbReference>
<dbReference type="GO" id="GO:0006508">
    <property type="term" value="P:proteolysis"/>
    <property type="evidence" value="ECO:0007669"/>
    <property type="project" value="InterPro"/>
</dbReference>
<dbReference type="InParanoid" id="A0A6P7G1W8"/>
<dbReference type="GO" id="GO:0004252">
    <property type="term" value="F:serine-type endopeptidase activity"/>
    <property type="evidence" value="ECO:0007669"/>
    <property type="project" value="InterPro"/>
</dbReference>
<accession>A0A6P7G1W8</accession>
<evidence type="ECO:0000256" key="3">
    <source>
        <dbReference type="SAM" id="SignalP"/>
    </source>
</evidence>
<reference evidence="6" key="1">
    <citation type="submission" date="2025-08" db="UniProtKB">
        <authorList>
            <consortium name="RefSeq"/>
        </authorList>
    </citation>
    <scope>IDENTIFICATION</scope>
</reference>
<feature type="chain" id="PRO_5027833427" evidence="3">
    <location>
        <begin position="22"/>
        <end position="265"/>
    </location>
</feature>
<dbReference type="InterPro" id="IPR007110">
    <property type="entry name" value="Ig-like_dom"/>
</dbReference>
<dbReference type="InterPro" id="IPR051487">
    <property type="entry name" value="Ser/Thr_Proteases_Immune/Dev"/>
</dbReference>
<dbReference type="InterPro" id="IPR009003">
    <property type="entry name" value="Peptidase_S1_PA"/>
</dbReference>
<keyword evidence="1" id="KW-1015">Disulfide bond</keyword>
<feature type="domain" description="Peptidase S1" evidence="4">
    <location>
        <begin position="18"/>
        <end position="259"/>
    </location>
</feature>
<dbReference type="InterPro" id="IPR043504">
    <property type="entry name" value="Peptidase_S1_PA_chymotrypsin"/>
</dbReference>
<dbReference type="Gene3D" id="2.40.10.10">
    <property type="entry name" value="Trypsin-like serine proteases"/>
    <property type="match status" value="1"/>
</dbReference>
<comment type="similarity">
    <text evidence="2">Belongs to the peptidase S1 family. CLIP subfamily.</text>
</comment>